<sequence length="284" mass="32453">MGSHIVDSYGKSTLVCEKSREKLVRKMKEDETNSEHMESGTSSGNKMPVNTNILINSRTETNHSKCKEYTKADLYYPSLSSAERSKPMGLSAEYEDIICSSLIVGKVNFIIEAYNSLLKQNKSGTGANKSTRQSIEDMTKHRETNPDFSVQKLRKLFETERPPQMMIASSSKKNRVDYSKIDGKVEKNYGSFETEDLFSHEKVLQYLLEINKYGSTNIEGNNIESQYKKTLEKIGKKCRCNVHVFSDESDIETKMYNDERLMKTLNEHSEYILIDETAHESNDG</sequence>
<feature type="compositionally biased region" description="Basic and acidic residues" evidence="1">
    <location>
        <begin position="27"/>
        <end position="38"/>
    </location>
</feature>
<feature type="region of interest" description="Disordered" evidence="1">
    <location>
        <begin position="27"/>
        <end position="49"/>
    </location>
</feature>
<name>A0AAW1TLM4_9CUCU</name>
<feature type="compositionally biased region" description="Polar residues" evidence="1">
    <location>
        <begin position="39"/>
        <end position="49"/>
    </location>
</feature>
<evidence type="ECO:0000256" key="1">
    <source>
        <dbReference type="SAM" id="MobiDB-lite"/>
    </source>
</evidence>
<dbReference type="EMBL" id="JARQZJ010000001">
    <property type="protein sequence ID" value="KAK9869109.1"/>
    <property type="molecule type" value="Genomic_DNA"/>
</dbReference>
<reference evidence="2 3" key="1">
    <citation type="submission" date="2023-03" db="EMBL/GenBank/DDBJ databases">
        <title>Genome insight into feeding habits of ladybird beetles.</title>
        <authorList>
            <person name="Li H.-S."/>
            <person name="Huang Y.-H."/>
            <person name="Pang H."/>
        </authorList>
    </citation>
    <scope>NUCLEOTIDE SEQUENCE [LARGE SCALE GENOMIC DNA]</scope>
    <source>
        <strain evidence="2">SYSU_2023b</strain>
        <tissue evidence="2">Whole body</tissue>
    </source>
</reference>
<dbReference type="Proteomes" id="UP001431783">
    <property type="component" value="Unassembled WGS sequence"/>
</dbReference>
<gene>
    <name evidence="2" type="ORF">WA026_002867</name>
</gene>
<evidence type="ECO:0000313" key="2">
    <source>
        <dbReference type="EMBL" id="KAK9869109.1"/>
    </source>
</evidence>
<accession>A0AAW1TLM4</accession>
<protein>
    <submittedName>
        <fullName evidence="2">Uncharacterized protein</fullName>
    </submittedName>
</protein>
<comment type="caution">
    <text evidence="2">The sequence shown here is derived from an EMBL/GenBank/DDBJ whole genome shotgun (WGS) entry which is preliminary data.</text>
</comment>
<evidence type="ECO:0000313" key="3">
    <source>
        <dbReference type="Proteomes" id="UP001431783"/>
    </source>
</evidence>
<dbReference type="AlphaFoldDB" id="A0AAW1TLM4"/>
<organism evidence="2 3">
    <name type="scientific">Henosepilachna vigintioctopunctata</name>
    <dbReference type="NCBI Taxonomy" id="420089"/>
    <lineage>
        <taxon>Eukaryota</taxon>
        <taxon>Metazoa</taxon>
        <taxon>Ecdysozoa</taxon>
        <taxon>Arthropoda</taxon>
        <taxon>Hexapoda</taxon>
        <taxon>Insecta</taxon>
        <taxon>Pterygota</taxon>
        <taxon>Neoptera</taxon>
        <taxon>Endopterygota</taxon>
        <taxon>Coleoptera</taxon>
        <taxon>Polyphaga</taxon>
        <taxon>Cucujiformia</taxon>
        <taxon>Coccinelloidea</taxon>
        <taxon>Coccinellidae</taxon>
        <taxon>Epilachninae</taxon>
        <taxon>Epilachnini</taxon>
        <taxon>Henosepilachna</taxon>
    </lineage>
</organism>
<keyword evidence="3" id="KW-1185">Reference proteome</keyword>
<proteinExistence type="predicted"/>